<dbReference type="InterPro" id="IPR027797">
    <property type="entry name" value="PT-TG_dom"/>
</dbReference>
<dbReference type="InterPro" id="IPR036844">
    <property type="entry name" value="Hint_dom_sf"/>
</dbReference>
<reference evidence="7 8" key="1">
    <citation type="submission" date="2015-11" db="EMBL/GenBank/DDBJ databases">
        <title>Genome-wide analysis reveals the secondary metabolome in Streptomyces kanasensis ZX01.</title>
        <authorList>
            <person name="Zhang G."/>
            <person name="Han L."/>
            <person name="Feng J."/>
            <person name="Zhang X."/>
        </authorList>
    </citation>
    <scope>NUCLEOTIDE SEQUENCE [LARGE SCALE GENOMIC DNA]</scope>
    <source>
        <strain evidence="7 8">ZX01</strain>
    </source>
</reference>
<dbReference type="SUPFAM" id="SSF51294">
    <property type="entry name" value="Hedgehog/intein (Hint) domain"/>
    <property type="match status" value="1"/>
</dbReference>
<comment type="subcellular location">
    <subcellularLocation>
        <location evidence="1">Secreted</location>
    </subcellularLocation>
</comment>
<dbReference type="Pfam" id="PF14449">
    <property type="entry name" value="PT-TG"/>
    <property type="match status" value="1"/>
</dbReference>
<keyword evidence="5" id="KW-0472">Membrane</keyword>
<keyword evidence="8" id="KW-1185">Reference proteome</keyword>
<evidence type="ECO:0000259" key="6">
    <source>
        <dbReference type="PROSITE" id="PS50192"/>
    </source>
</evidence>
<evidence type="ECO:0000313" key="7">
    <source>
        <dbReference type="EMBL" id="KUH38242.1"/>
    </source>
</evidence>
<accession>A0A117IWJ2</accession>
<proteinExistence type="predicted"/>
<protein>
    <recommendedName>
        <fullName evidence="6">t-SNARE coiled-coil homology domain-containing protein</fullName>
    </recommendedName>
</protein>
<dbReference type="Proteomes" id="UP000054011">
    <property type="component" value="Unassembled WGS sequence"/>
</dbReference>
<dbReference type="CDD" id="cd00081">
    <property type="entry name" value="Hint"/>
    <property type="match status" value="1"/>
</dbReference>
<dbReference type="SMART" id="SM00306">
    <property type="entry name" value="HintN"/>
    <property type="match status" value="1"/>
</dbReference>
<feature type="coiled-coil region" evidence="3">
    <location>
        <begin position="111"/>
        <end position="145"/>
    </location>
</feature>
<feature type="compositionally biased region" description="Basic residues" evidence="4">
    <location>
        <begin position="523"/>
        <end position="539"/>
    </location>
</feature>
<keyword evidence="3" id="KW-0175">Coiled coil</keyword>
<keyword evidence="2" id="KW-0964">Secreted</keyword>
<feature type="transmembrane region" description="Helical" evidence="5">
    <location>
        <begin position="60"/>
        <end position="81"/>
    </location>
</feature>
<evidence type="ECO:0000256" key="2">
    <source>
        <dbReference type="ARBA" id="ARBA00022525"/>
    </source>
</evidence>
<dbReference type="InterPro" id="IPR000727">
    <property type="entry name" value="T_SNARE_dom"/>
</dbReference>
<dbReference type="InterPro" id="IPR030934">
    <property type="entry name" value="Intein_C"/>
</dbReference>
<dbReference type="Pfam" id="PF07591">
    <property type="entry name" value="PT-HINT"/>
    <property type="match status" value="1"/>
</dbReference>
<evidence type="ECO:0000256" key="3">
    <source>
        <dbReference type="SAM" id="Coils"/>
    </source>
</evidence>
<evidence type="ECO:0000313" key="8">
    <source>
        <dbReference type="Proteomes" id="UP000054011"/>
    </source>
</evidence>
<organism evidence="7 8">
    <name type="scientific">Streptomyces kanasensis</name>
    <dbReference type="NCBI Taxonomy" id="936756"/>
    <lineage>
        <taxon>Bacteria</taxon>
        <taxon>Bacillati</taxon>
        <taxon>Actinomycetota</taxon>
        <taxon>Actinomycetes</taxon>
        <taxon>Kitasatosporales</taxon>
        <taxon>Streptomycetaceae</taxon>
        <taxon>Streptomyces</taxon>
    </lineage>
</organism>
<gene>
    <name evidence="7" type="ORF">ATE80_13705</name>
</gene>
<dbReference type="AlphaFoldDB" id="A0A117IWJ2"/>
<sequence length="607" mass="67321">MKKEVAGLQKLREAFKEDPTTIADPVYRKQVEERIRAAAAGARADIDKLMLDVLRTIETIMVMIQMTLLLLQLVLVLAQIVGNPQYKAAADAVKDGLRGVNKVLDDINAGFAQMNRALDDMNRAIDDVNRSMDHINKSLNQANRAMDQINAGIGVANKAMVDMNKAVPGIAKGAEKLRELPAIDFDFSNLGKTWSDGSSGLDNEEQQRRMSVLLGLLPGIGDGKGIVEAITGKDLVTGEHVEGYDRGLGSLAVLRWLKLGGKLLPDDIRNARKGDTAFECNSFPAGTPVLMANGSRKPIEDVQPGDEVLATDPGGDTELTLPRPVQSASFTSSYTDQRFVRLEVAGESGHNEERASLTSTEHHSYWLPQRQAWVPAGEVRQGDQLRTDEGARATVTGTSGFMARQDTYDLDVSGIDSYYVQVGTQDVLVHNCTDLARADRMFPGVAHTLTEHVNVNHDQMKQLAIQKTQKMGRPTPNSRWSNAELAQKGGQPARRREGRPGQEVGRGRGQAQREAAADAPRYVRYRITRRQHGPPRQLHRRDQQQVHRDAGHQERPQARRVLRPHRLPAAVREARHARSSGTSRRHRLRLRSHRARCLLPWGLVPRR</sequence>
<evidence type="ECO:0000256" key="5">
    <source>
        <dbReference type="SAM" id="Phobius"/>
    </source>
</evidence>
<feature type="compositionally biased region" description="Basic and acidic residues" evidence="4">
    <location>
        <begin position="540"/>
        <end position="557"/>
    </location>
</feature>
<dbReference type="STRING" id="936756.ATE80_13705"/>
<keyword evidence="5" id="KW-0812">Transmembrane</keyword>
<keyword evidence="5" id="KW-1133">Transmembrane helix</keyword>
<feature type="domain" description="T-SNARE coiled-coil homology" evidence="6">
    <location>
        <begin position="87"/>
        <end position="149"/>
    </location>
</feature>
<feature type="compositionally biased region" description="Polar residues" evidence="4">
    <location>
        <begin position="468"/>
        <end position="481"/>
    </location>
</feature>
<dbReference type="PROSITE" id="PS50818">
    <property type="entry name" value="INTEIN_C_TER"/>
    <property type="match status" value="1"/>
</dbReference>
<dbReference type="PROSITE" id="PS50192">
    <property type="entry name" value="T_SNARE"/>
    <property type="match status" value="1"/>
</dbReference>
<comment type="caution">
    <text evidence="7">The sequence shown here is derived from an EMBL/GenBank/DDBJ whole genome shotgun (WGS) entry which is preliminary data.</text>
</comment>
<evidence type="ECO:0000256" key="4">
    <source>
        <dbReference type="SAM" id="MobiDB-lite"/>
    </source>
</evidence>
<dbReference type="Gene3D" id="1.10.287.950">
    <property type="entry name" value="Methyl-accepting chemotaxis protein"/>
    <property type="match status" value="1"/>
</dbReference>
<dbReference type="GO" id="GO:0005576">
    <property type="term" value="C:extracellular region"/>
    <property type="evidence" value="ECO:0007669"/>
    <property type="project" value="UniProtKB-SubCell"/>
</dbReference>
<dbReference type="Gene3D" id="2.170.16.10">
    <property type="entry name" value="Hedgehog/Intein (Hint) domain"/>
    <property type="match status" value="1"/>
</dbReference>
<evidence type="ECO:0000256" key="1">
    <source>
        <dbReference type="ARBA" id="ARBA00004613"/>
    </source>
</evidence>
<dbReference type="InterPro" id="IPR003587">
    <property type="entry name" value="Hint_dom_N"/>
</dbReference>
<name>A0A117IWJ2_9ACTN</name>
<feature type="region of interest" description="Disordered" evidence="4">
    <location>
        <begin position="468"/>
        <end position="560"/>
    </location>
</feature>
<dbReference type="EMBL" id="LNSV01000029">
    <property type="protein sequence ID" value="KUH38242.1"/>
    <property type="molecule type" value="Genomic_DNA"/>
</dbReference>